<feature type="coiled-coil region" evidence="1">
    <location>
        <begin position="1"/>
        <end position="28"/>
    </location>
</feature>
<evidence type="ECO:0000313" key="3">
    <source>
        <dbReference type="Proteomes" id="UP001162131"/>
    </source>
</evidence>
<name>A0AAU9JNR7_9CILI</name>
<dbReference type="EMBL" id="CAJZBQ010000039">
    <property type="protein sequence ID" value="CAG9325907.1"/>
    <property type="molecule type" value="Genomic_DNA"/>
</dbReference>
<protein>
    <submittedName>
        <fullName evidence="2">Uncharacterized protein</fullName>
    </submittedName>
</protein>
<accession>A0AAU9JNR7</accession>
<reference evidence="2" key="1">
    <citation type="submission" date="2021-09" db="EMBL/GenBank/DDBJ databases">
        <authorList>
            <consortium name="AG Swart"/>
            <person name="Singh M."/>
            <person name="Singh A."/>
            <person name="Seah K."/>
            <person name="Emmerich C."/>
        </authorList>
    </citation>
    <scope>NUCLEOTIDE SEQUENCE</scope>
    <source>
        <strain evidence="2">ATCC30299</strain>
    </source>
</reference>
<dbReference type="AlphaFoldDB" id="A0AAU9JNR7"/>
<keyword evidence="1" id="KW-0175">Coiled coil</keyword>
<gene>
    <name evidence="2" type="ORF">BSTOLATCC_MIC39690</name>
</gene>
<dbReference type="Proteomes" id="UP001162131">
    <property type="component" value="Unassembled WGS sequence"/>
</dbReference>
<organism evidence="2 3">
    <name type="scientific">Blepharisma stoltei</name>
    <dbReference type="NCBI Taxonomy" id="1481888"/>
    <lineage>
        <taxon>Eukaryota</taxon>
        <taxon>Sar</taxon>
        <taxon>Alveolata</taxon>
        <taxon>Ciliophora</taxon>
        <taxon>Postciliodesmatophora</taxon>
        <taxon>Heterotrichea</taxon>
        <taxon>Heterotrichida</taxon>
        <taxon>Blepharismidae</taxon>
        <taxon>Blepharisma</taxon>
    </lineage>
</organism>
<evidence type="ECO:0000313" key="2">
    <source>
        <dbReference type="EMBL" id="CAG9325907.1"/>
    </source>
</evidence>
<evidence type="ECO:0000256" key="1">
    <source>
        <dbReference type="SAM" id="Coils"/>
    </source>
</evidence>
<comment type="caution">
    <text evidence="2">The sequence shown here is derived from an EMBL/GenBank/DDBJ whole genome shotgun (WGS) entry which is preliminary data.</text>
</comment>
<sequence length="128" mass="14780">MERTERQENSVKQDMNQAEESILNLQSNLRDCKHFAEDIRAELRSMDSSIKLSADDTSALTSTKIDELMADLQRAIQSQLDQNTHFNMQITELKKDKSILQQRIIKSRNRSQTLEQDVGVKSKKKSLI</sequence>
<proteinExistence type="predicted"/>
<keyword evidence="3" id="KW-1185">Reference proteome</keyword>